<comment type="caution">
    <text evidence="2">The sequence shown here is derived from an EMBL/GenBank/DDBJ whole genome shotgun (WGS) entry which is preliminary data.</text>
</comment>
<dbReference type="PANTHER" id="PTHR47253">
    <property type="match status" value="1"/>
</dbReference>
<proteinExistence type="predicted"/>
<dbReference type="PANTHER" id="PTHR47253:SF4">
    <property type="entry name" value="ISOCHORISMATE SYNTHASE 2, CHLOROPLASTIC"/>
    <property type="match status" value="1"/>
</dbReference>
<dbReference type="AlphaFoldDB" id="A0A0B8NTP7"/>
<sequence length="48" mass="5400">MPRGQALEFIEQNEPFSRAWYAGSVGYISETEAEFCVAIRSAWCKGNV</sequence>
<name>A0A0B8NTP7_9VIBR</name>
<reference evidence="2 3" key="2">
    <citation type="submission" date="2015-01" db="EMBL/GenBank/DDBJ databases">
        <authorList>
            <consortium name="NBRP consortium"/>
            <person name="Sawabe T."/>
            <person name="Meirelles P."/>
            <person name="Feng G."/>
            <person name="Sayaka M."/>
            <person name="Hattori M."/>
            <person name="Ohkuma M."/>
        </authorList>
    </citation>
    <scope>NUCLEOTIDE SEQUENCE [LARGE SCALE GENOMIC DNA]</scope>
    <source>
        <strain evidence="3">JCM 19231</strain>
    </source>
</reference>
<dbReference type="InterPro" id="IPR015890">
    <property type="entry name" value="Chorismate_C"/>
</dbReference>
<reference evidence="2 3" key="1">
    <citation type="submission" date="2015-01" db="EMBL/GenBank/DDBJ databases">
        <title>Vibrio sp. C1 JCM 19231 whole genome shotgun sequence.</title>
        <authorList>
            <person name="Sawabe T."/>
            <person name="Meirelles P."/>
            <person name="Feng G."/>
            <person name="Sayaka M."/>
            <person name="Hattori M."/>
            <person name="Ohkuma M."/>
        </authorList>
    </citation>
    <scope>NUCLEOTIDE SEQUENCE [LARGE SCALE GENOMIC DNA]</scope>
    <source>
        <strain evidence="3">JCM 19231</strain>
    </source>
</reference>
<dbReference type="InterPro" id="IPR044250">
    <property type="entry name" value="MenF-like"/>
</dbReference>
<dbReference type="Proteomes" id="UP000031671">
    <property type="component" value="Unassembled WGS sequence"/>
</dbReference>
<feature type="domain" description="Chorismate-utilising enzyme C-terminal" evidence="1">
    <location>
        <begin position="1"/>
        <end position="46"/>
    </location>
</feature>
<gene>
    <name evidence="2" type="ORF">JCM19231_2816</name>
</gene>
<evidence type="ECO:0000313" key="2">
    <source>
        <dbReference type="EMBL" id="GAM57246.1"/>
    </source>
</evidence>
<dbReference type="GO" id="GO:0008909">
    <property type="term" value="F:isochorismate synthase activity"/>
    <property type="evidence" value="ECO:0007669"/>
    <property type="project" value="UniProtKB-EC"/>
</dbReference>
<accession>A0A0B8NTP7</accession>
<dbReference type="Gene3D" id="3.60.120.10">
    <property type="entry name" value="Anthranilate synthase"/>
    <property type="match status" value="1"/>
</dbReference>
<evidence type="ECO:0000313" key="3">
    <source>
        <dbReference type="Proteomes" id="UP000031671"/>
    </source>
</evidence>
<dbReference type="EMBL" id="BBRZ01000048">
    <property type="protein sequence ID" value="GAM57246.1"/>
    <property type="molecule type" value="Genomic_DNA"/>
</dbReference>
<dbReference type="SUPFAM" id="SSF56322">
    <property type="entry name" value="ADC synthase"/>
    <property type="match status" value="1"/>
</dbReference>
<organism evidence="2 3">
    <name type="scientific">Vibrio ishigakensis</name>
    <dbReference type="NCBI Taxonomy" id="1481914"/>
    <lineage>
        <taxon>Bacteria</taxon>
        <taxon>Pseudomonadati</taxon>
        <taxon>Pseudomonadota</taxon>
        <taxon>Gammaproteobacteria</taxon>
        <taxon>Vibrionales</taxon>
        <taxon>Vibrionaceae</taxon>
        <taxon>Vibrio</taxon>
    </lineage>
</organism>
<keyword evidence="2" id="KW-0413">Isomerase</keyword>
<dbReference type="EC" id="5.4.4.2" evidence="2"/>
<dbReference type="Pfam" id="PF00425">
    <property type="entry name" value="Chorismate_bind"/>
    <property type="match status" value="1"/>
</dbReference>
<evidence type="ECO:0000259" key="1">
    <source>
        <dbReference type="Pfam" id="PF00425"/>
    </source>
</evidence>
<keyword evidence="3" id="KW-1185">Reference proteome</keyword>
<protein>
    <submittedName>
        <fullName evidence="2">Menaquinone-specific isochorismate synthase</fullName>
        <ecNumber evidence="2">5.4.4.2</ecNumber>
    </submittedName>
</protein>
<dbReference type="InterPro" id="IPR005801">
    <property type="entry name" value="ADC_synthase"/>
</dbReference>
<dbReference type="GO" id="GO:0009234">
    <property type="term" value="P:menaquinone biosynthetic process"/>
    <property type="evidence" value="ECO:0007669"/>
    <property type="project" value="TreeGrafter"/>
</dbReference>